<feature type="chain" id="PRO_5014398840" evidence="1">
    <location>
        <begin position="28"/>
        <end position="169"/>
    </location>
</feature>
<gene>
    <name evidence="2" type="ORF">AMURIS_00151</name>
</gene>
<dbReference type="AlphaFoldDB" id="A0A2K4ZAF9"/>
<sequence>MRKVKRLLSVAVMVTLLVSTSGFVSNAAETDRLVSDVEKNVEVLEATVVEDIDLSSEMSPYTMLTECIISVTGDSQGMHIGISTGAVGKASVLGVKDVKIWKKTWYGGWDLVATSSGGESENRSIMGISILYANAVKGATYKITCVHYGNVDGYIEGENDSGAFVFNFE</sequence>
<keyword evidence="1" id="KW-0732">Signal</keyword>
<evidence type="ECO:0000313" key="3">
    <source>
        <dbReference type="Proteomes" id="UP000236311"/>
    </source>
</evidence>
<feature type="signal peptide" evidence="1">
    <location>
        <begin position="1"/>
        <end position="27"/>
    </location>
</feature>
<evidence type="ECO:0000256" key="1">
    <source>
        <dbReference type="SAM" id="SignalP"/>
    </source>
</evidence>
<evidence type="ECO:0000313" key="2">
    <source>
        <dbReference type="EMBL" id="SOY27447.1"/>
    </source>
</evidence>
<accession>A0A2K4ZAF9</accession>
<organism evidence="2 3">
    <name type="scientific">Acetatifactor muris</name>
    <dbReference type="NCBI Taxonomy" id="879566"/>
    <lineage>
        <taxon>Bacteria</taxon>
        <taxon>Bacillati</taxon>
        <taxon>Bacillota</taxon>
        <taxon>Clostridia</taxon>
        <taxon>Lachnospirales</taxon>
        <taxon>Lachnospiraceae</taxon>
        <taxon>Acetatifactor</taxon>
    </lineage>
</organism>
<keyword evidence="3" id="KW-1185">Reference proteome</keyword>
<dbReference type="Proteomes" id="UP000236311">
    <property type="component" value="Unassembled WGS sequence"/>
</dbReference>
<protein>
    <submittedName>
        <fullName evidence="2">Uncharacterized protein</fullName>
    </submittedName>
</protein>
<name>A0A2K4ZAF9_9FIRM</name>
<dbReference type="EMBL" id="OFSM01000001">
    <property type="protein sequence ID" value="SOY27447.1"/>
    <property type="molecule type" value="Genomic_DNA"/>
</dbReference>
<proteinExistence type="predicted"/>
<reference evidence="2 3" key="1">
    <citation type="submission" date="2018-01" db="EMBL/GenBank/DDBJ databases">
        <authorList>
            <person name="Gaut B.S."/>
            <person name="Morton B.R."/>
            <person name="Clegg M.T."/>
            <person name="Duvall M.R."/>
        </authorList>
    </citation>
    <scope>NUCLEOTIDE SEQUENCE [LARGE SCALE GENOMIC DNA]</scope>
    <source>
        <strain evidence="2">GP69</strain>
    </source>
</reference>